<keyword evidence="2" id="KW-0812">Transmembrane</keyword>
<sequence>MRNSWLLFTIFALIAFTSAIDVDGIAEYFHQGKRQAASGTGNVDPSTSAPPVPSTSAPVSTPAPTPTPTPTPTPSEPVSEPPSSQPPSSAPPSSAAPSTKGPATSAAPSSNAPSKTQARSTEIVTSALLGTSVQPYTTVYKTVSNGVTQEMTSVGSRTSVFSTGQAVITKTPQSGDNNGGGGGLTDSNKKIIGGVVGGVGGAILLGGLAIVAWRLRSKRRVSEDDADLMAGTGSALGDKPAPQPFQSNLEQYHNPGGRPNAAANF</sequence>
<keyword evidence="2" id="KW-0472">Membrane</keyword>
<gene>
    <name evidence="4" type="ORF">BCR34DRAFT_625806</name>
</gene>
<feature type="compositionally biased region" description="Pro residues" evidence="1">
    <location>
        <begin position="61"/>
        <end position="90"/>
    </location>
</feature>
<organism evidence="4 5">
    <name type="scientific">Clohesyomyces aquaticus</name>
    <dbReference type="NCBI Taxonomy" id="1231657"/>
    <lineage>
        <taxon>Eukaryota</taxon>
        <taxon>Fungi</taxon>
        <taxon>Dikarya</taxon>
        <taxon>Ascomycota</taxon>
        <taxon>Pezizomycotina</taxon>
        <taxon>Dothideomycetes</taxon>
        <taxon>Pleosporomycetidae</taxon>
        <taxon>Pleosporales</taxon>
        <taxon>Lindgomycetaceae</taxon>
        <taxon>Clohesyomyces</taxon>
    </lineage>
</organism>
<protein>
    <recommendedName>
        <fullName evidence="6">Mid2 domain-containing protein</fullName>
    </recommendedName>
</protein>
<evidence type="ECO:0000256" key="1">
    <source>
        <dbReference type="SAM" id="MobiDB-lite"/>
    </source>
</evidence>
<evidence type="ECO:0000256" key="3">
    <source>
        <dbReference type="SAM" id="SignalP"/>
    </source>
</evidence>
<feature type="signal peptide" evidence="3">
    <location>
        <begin position="1"/>
        <end position="19"/>
    </location>
</feature>
<feature type="region of interest" description="Disordered" evidence="1">
    <location>
        <begin position="229"/>
        <end position="265"/>
    </location>
</feature>
<accession>A0A1Y1ZGL1</accession>
<dbReference type="STRING" id="1231657.A0A1Y1ZGL1"/>
<dbReference type="AlphaFoldDB" id="A0A1Y1ZGL1"/>
<reference evidence="4 5" key="1">
    <citation type="submission" date="2016-07" db="EMBL/GenBank/DDBJ databases">
        <title>Pervasive Adenine N6-methylation of Active Genes in Fungi.</title>
        <authorList>
            <consortium name="DOE Joint Genome Institute"/>
            <person name="Mondo S.J."/>
            <person name="Dannebaum R.O."/>
            <person name="Kuo R.C."/>
            <person name="Labutti K."/>
            <person name="Haridas S."/>
            <person name="Kuo A."/>
            <person name="Salamov A."/>
            <person name="Ahrendt S.R."/>
            <person name="Lipzen A."/>
            <person name="Sullivan W."/>
            <person name="Andreopoulos W.B."/>
            <person name="Clum A."/>
            <person name="Lindquist E."/>
            <person name="Daum C."/>
            <person name="Ramamoorthy G.K."/>
            <person name="Gryganskyi A."/>
            <person name="Culley D."/>
            <person name="Magnuson J.K."/>
            <person name="James T.Y."/>
            <person name="O'Malley M.A."/>
            <person name="Stajich J.E."/>
            <person name="Spatafora J.W."/>
            <person name="Visel A."/>
            <person name="Grigoriev I.V."/>
        </authorList>
    </citation>
    <scope>NUCLEOTIDE SEQUENCE [LARGE SCALE GENOMIC DNA]</scope>
    <source>
        <strain evidence="4 5">CBS 115471</strain>
    </source>
</reference>
<feature type="chain" id="PRO_5012643761" description="Mid2 domain-containing protein" evidence="3">
    <location>
        <begin position="20"/>
        <end position="265"/>
    </location>
</feature>
<feature type="region of interest" description="Disordered" evidence="1">
    <location>
        <begin position="36"/>
        <end position="119"/>
    </location>
</feature>
<comment type="caution">
    <text evidence="4">The sequence shown here is derived from an EMBL/GenBank/DDBJ whole genome shotgun (WGS) entry which is preliminary data.</text>
</comment>
<dbReference type="EMBL" id="MCFA01000087">
    <property type="protein sequence ID" value="ORY09396.1"/>
    <property type="molecule type" value="Genomic_DNA"/>
</dbReference>
<proteinExistence type="predicted"/>
<dbReference type="OrthoDB" id="5425782at2759"/>
<keyword evidence="2" id="KW-1133">Transmembrane helix</keyword>
<keyword evidence="5" id="KW-1185">Reference proteome</keyword>
<name>A0A1Y1ZGL1_9PLEO</name>
<evidence type="ECO:0000313" key="4">
    <source>
        <dbReference type="EMBL" id="ORY09396.1"/>
    </source>
</evidence>
<keyword evidence="3" id="KW-0732">Signal</keyword>
<feature type="transmembrane region" description="Helical" evidence="2">
    <location>
        <begin position="191"/>
        <end position="213"/>
    </location>
</feature>
<dbReference type="Proteomes" id="UP000193144">
    <property type="component" value="Unassembled WGS sequence"/>
</dbReference>
<feature type="compositionally biased region" description="Low complexity" evidence="1">
    <location>
        <begin position="91"/>
        <end position="114"/>
    </location>
</feature>
<evidence type="ECO:0000313" key="5">
    <source>
        <dbReference type="Proteomes" id="UP000193144"/>
    </source>
</evidence>
<evidence type="ECO:0008006" key="6">
    <source>
        <dbReference type="Google" id="ProtNLM"/>
    </source>
</evidence>
<evidence type="ECO:0000256" key="2">
    <source>
        <dbReference type="SAM" id="Phobius"/>
    </source>
</evidence>